<evidence type="ECO:0008006" key="4">
    <source>
        <dbReference type="Google" id="ProtNLM"/>
    </source>
</evidence>
<organism evidence="2 3">
    <name type="scientific">Pseudomonas amygdali pv. ulmi</name>
    <dbReference type="NCBI Taxonomy" id="251720"/>
    <lineage>
        <taxon>Bacteria</taxon>
        <taxon>Pseudomonadati</taxon>
        <taxon>Pseudomonadota</taxon>
        <taxon>Gammaproteobacteria</taxon>
        <taxon>Pseudomonadales</taxon>
        <taxon>Pseudomonadaceae</taxon>
        <taxon>Pseudomonas</taxon>
        <taxon>Pseudomonas amygdali</taxon>
    </lineage>
</organism>
<feature type="compositionally biased region" description="Polar residues" evidence="1">
    <location>
        <begin position="299"/>
        <end position="314"/>
    </location>
</feature>
<feature type="compositionally biased region" description="Basic and acidic residues" evidence="1">
    <location>
        <begin position="18"/>
        <end position="28"/>
    </location>
</feature>
<dbReference type="InterPro" id="IPR036086">
    <property type="entry name" value="ParB/Sulfiredoxin_sf"/>
</dbReference>
<dbReference type="InterPro" id="IPR022304">
    <property type="entry name" value="ICE_PFGI_1_ParB"/>
</dbReference>
<evidence type="ECO:0000313" key="2">
    <source>
        <dbReference type="EMBL" id="KPZ12417.1"/>
    </source>
</evidence>
<protein>
    <recommendedName>
        <fullName evidence="4">Chromosome partitioning protein ParB</fullName>
    </recommendedName>
</protein>
<proteinExistence type="predicted"/>
<dbReference type="RefSeq" id="WP_057432417.1">
    <property type="nucleotide sequence ID" value="NZ_LIHQ01000216.1"/>
</dbReference>
<dbReference type="AlphaFoldDB" id="A0A0N8TD26"/>
<feature type="region of interest" description="Disordered" evidence="1">
    <location>
        <begin position="1"/>
        <end position="33"/>
    </location>
</feature>
<name>A0A0N8TD26_PSEA0</name>
<dbReference type="NCBIfam" id="TIGR03764">
    <property type="entry name" value="ICE_PFGI_1_parB"/>
    <property type="match status" value="1"/>
</dbReference>
<dbReference type="EMBL" id="LJRQ01000195">
    <property type="protein sequence ID" value="KPZ12417.1"/>
    <property type="molecule type" value="Genomic_DNA"/>
</dbReference>
<comment type="caution">
    <text evidence="2">The sequence shown here is derived from an EMBL/GenBank/DDBJ whole genome shotgun (WGS) entry which is preliminary data.</text>
</comment>
<gene>
    <name evidence="2" type="ORF">ALO41_200037</name>
</gene>
<dbReference type="SUPFAM" id="SSF110849">
    <property type="entry name" value="ParB/Sulfiredoxin"/>
    <property type="match status" value="1"/>
</dbReference>
<dbReference type="Proteomes" id="UP000050266">
    <property type="component" value="Unassembled WGS sequence"/>
</dbReference>
<evidence type="ECO:0000313" key="3">
    <source>
        <dbReference type="Proteomes" id="UP000050266"/>
    </source>
</evidence>
<dbReference type="PATRIC" id="fig|251720.4.peg.1918"/>
<feature type="region of interest" description="Disordered" evidence="1">
    <location>
        <begin position="299"/>
        <end position="366"/>
    </location>
</feature>
<accession>A0A0N8TD26</accession>
<evidence type="ECO:0000256" key="1">
    <source>
        <dbReference type="SAM" id="MobiDB-lite"/>
    </source>
</evidence>
<reference evidence="2 3" key="1">
    <citation type="submission" date="2015-09" db="EMBL/GenBank/DDBJ databases">
        <title>Genome announcement of multiple Pseudomonas syringae strains.</title>
        <authorList>
            <person name="Thakur S."/>
            <person name="Wang P.W."/>
            <person name="Gong Y."/>
            <person name="Weir B.S."/>
            <person name="Guttman D.S."/>
        </authorList>
    </citation>
    <scope>NUCLEOTIDE SEQUENCE [LARGE SCALE GENOMIC DNA]</scope>
    <source>
        <strain evidence="2 3">ICMP3962</strain>
    </source>
</reference>
<sequence length="502" mass="55510">MKKSTSSDIASKLLQGSFRREDPSDQRMADPLADTPMILSLDKLRPYEHNPRMNKNPLYDELKESIRQRGLDQAPGVTRRPGEEFFIIRNGGNTRLQILNELWMETRDERFMQIHCLFRPWTPRGELVALTGHLAENDMHGSLTFIERALGVDHARQMYEQELGKEISQRELSRMLKADGYPISNSHISRMQETIRYLLPAIPNQLHLGLGVDTISKVNAMRKAMAVVWEAHAQALSLTQGFDDFFQDTLSIFDNDAEPFSVPRLQDELLGQMSAMLGVDYTILELDLADVFEQRTRVATDSSQPTATLASSHDASPVGSEVNAPEALPLSDGQIDTPDQPAVKPARKERQSAKGNGVGESPNLGSAVSDVWQVDCGPSEAQELKAESENIVQAIVSSVGLTGTVTIYGADAPFTYSQASEEPHSLLGQSVLNLLQSLFSNEPQVQDLGLLLIGQPSTPSNECPSFSRLTDDDLLNLFRLIRIGRRLAEIEETLSAASGSSR</sequence>